<keyword evidence="2" id="KW-0732">Signal</keyword>
<accession>I1DXD5</accession>
<dbReference type="InterPro" id="IPR016924">
    <property type="entry name" value="UCP029543"/>
</dbReference>
<dbReference type="STRING" id="562729.RNAN_1700"/>
<evidence type="ECO:0000313" key="4">
    <source>
        <dbReference type="Proteomes" id="UP000004374"/>
    </source>
</evidence>
<dbReference type="NCBIfam" id="NF033919">
    <property type="entry name" value="PA2779_fam"/>
    <property type="match status" value="1"/>
</dbReference>
<evidence type="ECO:0000256" key="1">
    <source>
        <dbReference type="SAM" id="Phobius"/>
    </source>
</evidence>
<feature type="signal peptide" evidence="2">
    <location>
        <begin position="1"/>
        <end position="23"/>
    </location>
</feature>
<keyword evidence="1" id="KW-0812">Transmembrane</keyword>
<reference evidence="3 4" key="1">
    <citation type="journal article" date="2012" name="J. Bacteriol.">
        <title>Genome Sequence of the Protease-Producing Bacterium Rheinheimera nanhaiensis E407-8T, Isolated from Deep-Sea Sediment of the South China Sea.</title>
        <authorList>
            <person name="Zhang X.-Y."/>
            <person name="Zhang Y.-J."/>
            <person name="Qin Q.-L."/>
            <person name="Xie B.-B."/>
            <person name="Chen X.-L."/>
            <person name="Zhou B.-C."/>
            <person name="Zhang Y.-Z."/>
        </authorList>
    </citation>
    <scope>NUCLEOTIDE SEQUENCE [LARGE SCALE GENOMIC DNA]</scope>
    <source>
        <strain evidence="3 4">E407-8</strain>
    </source>
</reference>
<dbReference type="AlphaFoldDB" id="I1DXD5"/>
<organism evidence="3 4">
    <name type="scientific">Rheinheimera nanhaiensis E407-8</name>
    <dbReference type="NCBI Taxonomy" id="562729"/>
    <lineage>
        <taxon>Bacteria</taxon>
        <taxon>Pseudomonadati</taxon>
        <taxon>Pseudomonadota</taxon>
        <taxon>Gammaproteobacteria</taxon>
        <taxon>Chromatiales</taxon>
        <taxon>Chromatiaceae</taxon>
        <taxon>Rheinheimera</taxon>
    </lineage>
</organism>
<protein>
    <recommendedName>
        <fullName evidence="5">PA2779 family protein</fullName>
    </recommendedName>
</protein>
<proteinExistence type="predicted"/>
<name>I1DXD5_9GAMM</name>
<sequence length="125" mass="13319">MKKASVVLTACAALMFTCCQVSAGLYGSDEVVAQQQHRYSQQQVLALVDNAEVQQKLIELGVNADDAKQRIAAMTTAELDALNTQLNEMPAGGIVGTIVTVLVVIAVLDVLGITDVYPFIRPINS</sequence>
<dbReference type="Pfam" id="PF20332">
    <property type="entry name" value="DUF6627"/>
    <property type="match status" value="1"/>
</dbReference>
<keyword evidence="1" id="KW-1133">Transmembrane helix</keyword>
<dbReference type="InterPro" id="IPR046735">
    <property type="entry name" value="PA2779-like"/>
</dbReference>
<evidence type="ECO:0008006" key="5">
    <source>
        <dbReference type="Google" id="ProtNLM"/>
    </source>
</evidence>
<dbReference type="Proteomes" id="UP000004374">
    <property type="component" value="Unassembled WGS sequence"/>
</dbReference>
<feature type="chain" id="PRO_5003639574" description="PA2779 family protein" evidence="2">
    <location>
        <begin position="24"/>
        <end position="125"/>
    </location>
</feature>
<dbReference type="RefSeq" id="WP_008220634.1">
    <property type="nucleotide sequence ID" value="NZ_BAFK01000008.1"/>
</dbReference>
<gene>
    <name evidence="3" type="ORF">RNAN_1700</name>
</gene>
<dbReference type="PIRSF" id="PIRSF029543">
    <property type="entry name" value="UCP029543"/>
    <property type="match status" value="1"/>
</dbReference>
<evidence type="ECO:0000256" key="2">
    <source>
        <dbReference type="SAM" id="SignalP"/>
    </source>
</evidence>
<dbReference type="OrthoDB" id="6401969at2"/>
<keyword evidence="1" id="KW-0472">Membrane</keyword>
<dbReference type="EMBL" id="BAFK01000008">
    <property type="protein sequence ID" value="GAB58713.1"/>
    <property type="molecule type" value="Genomic_DNA"/>
</dbReference>
<comment type="caution">
    <text evidence="3">The sequence shown here is derived from an EMBL/GenBank/DDBJ whole genome shotgun (WGS) entry which is preliminary data.</text>
</comment>
<feature type="transmembrane region" description="Helical" evidence="1">
    <location>
        <begin position="94"/>
        <end position="120"/>
    </location>
</feature>
<keyword evidence="4" id="KW-1185">Reference proteome</keyword>
<evidence type="ECO:0000313" key="3">
    <source>
        <dbReference type="EMBL" id="GAB58713.1"/>
    </source>
</evidence>